<feature type="region of interest" description="Disordered" evidence="1">
    <location>
        <begin position="285"/>
        <end position="357"/>
    </location>
</feature>
<dbReference type="Proteomes" id="UP000568050">
    <property type="component" value="Unassembled WGS sequence"/>
</dbReference>
<gene>
    <name evidence="2" type="ORF">FHX50_001050</name>
</gene>
<organism evidence="2 3">
    <name type="scientific">Helcobacillus massiliensis</name>
    <dbReference type="NCBI Taxonomy" id="521392"/>
    <lineage>
        <taxon>Bacteria</taxon>
        <taxon>Bacillati</taxon>
        <taxon>Actinomycetota</taxon>
        <taxon>Actinomycetes</taxon>
        <taxon>Micrococcales</taxon>
        <taxon>Dermabacteraceae</taxon>
        <taxon>Helcobacillus</taxon>
    </lineage>
</organism>
<dbReference type="EMBL" id="JACHWP010000001">
    <property type="protein sequence ID" value="MBB3022802.1"/>
    <property type="molecule type" value="Genomic_DNA"/>
</dbReference>
<keyword evidence="3" id="KW-1185">Reference proteome</keyword>
<dbReference type="RefSeq" id="WP_183375121.1">
    <property type="nucleotide sequence ID" value="NZ_CBCSFZ010000022.1"/>
</dbReference>
<dbReference type="AlphaFoldDB" id="A0A839QRZ6"/>
<comment type="caution">
    <text evidence="2">The sequence shown here is derived from an EMBL/GenBank/DDBJ whole genome shotgun (WGS) entry which is preliminary data.</text>
</comment>
<evidence type="ECO:0000256" key="1">
    <source>
        <dbReference type="SAM" id="MobiDB-lite"/>
    </source>
</evidence>
<evidence type="ECO:0000313" key="2">
    <source>
        <dbReference type="EMBL" id="MBB3022802.1"/>
    </source>
</evidence>
<sequence length="357" mass="37515">MTLPFPDSAPPSDGLAHLEAQQPVLDELFAHASSHAGGRDSLLDAMEFAGRFPTLSCYNASLVHLQRPRAQFVATRRTWTRDLHRTIRPGAIPLIVLRPFGPIDLMYDIADTDGPHPVPQSVLHPLRSLGPVTAAGAAQLVRLIEQAGGREHIAAVCAQAEEAEGTQGPTDPADLIAAVLRALAHALLGHLTPSTEPPVQVLRTVTPQGRRELGPRAQDFEADAVVALVLRRASVEHPSAAIPKADGDDAGLVAAVSPEAIFTAVKHIEALAGRRLLGEQLRAVPHQGDHPQLMPRGGSGKAGAAEVSPWDQPSLFDASGSAADPDTADLEAVDPEAEDASADSAGEPQDSEEPSGR</sequence>
<reference evidence="2 3" key="1">
    <citation type="submission" date="2020-08" db="EMBL/GenBank/DDBJ databases">
        <title>Sequencing the genomes of 1000 actinobacteria strains.</title>
        <authorList>
            <person name="Klenk H.-P."/>
        </authorList>
    </citation>
    <scope>NUCLEOTIDE SEQUENCE [LARGE SCALE GENOMIC DNA]</scope>
    <source>
        <strain evidence="2 3">DSM 23040</strain>
    </source>
</reference>
<feature type="compositionally biased region" description="Acidic residues" evidence="1">
    <location>
        <begin position="326"/>
        <end position="341"/>
    </location>
</feature>
<accession>A0A839QRZ6</accession>
<evidence type="ECO:0000313" key="3">
    <source>
        <dbReference type="Proteomes" id="UP000568050"/>
    </source>
</evidence>
<protein>
    <submittedName>
        <fullName evidence="2">Uncharacterized protein</fullName>
    </submittedName>
</protein>
<name>A0A839QRZ6_9MICO</name>
<proteinExistence type="predicted"/>